<evidence type="ECO:0000259" key="4">
    <source>
        <dbReference type="Pfam" id="PF01361"/>
    </source>
</evidence>
<dbReference type="InterPro" id="IPR004370">
    <property type="entry name" value="4-OT-like_dom"/>
</dbReference>
<name>A0ABU1YL36_ROSSA</name>
<proteinExistence type="inferred from homology"/>
<gene>
    <name evidence="5" type="ORF">J2X20_002072</name>
</gene>
<evidence type="ECO:0000256" key="1">
    <source>
        <dbReference type="ARBA" id="ARBA00006723"/>
    </source>
</evidence>
<dbReference type="EMBL" id="JAVDXU010000001">
    <property type="protein sequence ID" value="MDR7269443.1"/>
    <property type="molecule type" value="Genomic_DNA"/>
</dbReference>
<dbReference type="RefSeq" id="WP_310264169.1">
    <property type="nucleotide sequence ID" value="NZ_JAVDXU010000001.1"/>
</dbReference>
<dbReference type="Gene3D" id="3.30.429.10">
    <property type="entry name" value="Macrophage Migration Inhibitory Factor"/>
    <property type="match status" value="1"/>
</dbReference>
<feature type="domain" description="4-oxalocrotonate tautomerase-like" evidence="4">
    <location>
        <begin position="2"/>
        <end position="60"/>
    </location>
</feature>
<dbReference type="EC" id="5.3.2.-" evidence="3"/>
<dbReference type="PANTHER" id="PTHR35530">
    <property type="entry name" value="TAUTOMERASE-RELATED"/>
    <property type="match status" value="1"/>
</dbReference>
<evidence type="ECO:0000256" key="2">
    <source>
        <dbReference type="ARBA" id="ARBA00023235"/>
    </source>
</evidence>
<evidence type="ECO:0000313" key="5">
    <source>
        <dbReference type="EMBL" id="MDR7269443.1"/>
    </source>
</evidence>
<dbReference type="InterPro" id="IPR014347">
    <property type="entry name" value="Tautomerase/MIF_sf"/>
</dbReference>
<protein>
    <recommendedName>
        <fullName evidence="3">Tautomerase</fullName>
        <ecNumber evidence="3">5.3.2.-</ecNumber>
    </recommendedName>
</protein>
<reference evidence="5 6" key="1">
    <citation type="submission" date="2023-07" db="EMBL/GenBank/DDBJ databases">
        <title>Sorghum-associated microbial communities from plants grown in Nebraska, USA.</title>
        <authorList>
            <person name="Schachtman D."/>
        </authorList>
    </citation>
    <scope>NUCLEOTIDE SEQUENCE [LARGE SCALE GENOMIC DNA]</scope>
    <source>
        <strain evidence="5 6">BE314</strain>
    </source>
</reference>
<dbReference type="Proteomes" id="UP001180453">
    <property type="component" value="Unassembled WGS sequence"/>
</dbReference>
<evidence type="ECO:0000313" key="6">
    <source>
        <dbReference type="Proteomes" id="UP001180453"/>
    </source>
</evidence>
<comment type="caution">
    <text evidence="5">The sequence shown here is derived from an EMBL/GenBank/DDBJ whole genome shotgun (WGS) entry which is preliminary data.</text>
</comment>
<keyword evidence="6" id="KW-1185">Reference proteome</keyword>
<keyword evidence="2 3" id="KW-0413">Isomerase</keyword>
<evidence type="ECO:0000256" key="3">
    <source>
        <dbReference type="RuleBase" id="RU362032"/>
    </source>
</evidence>
<dbReference type="GO" id="GO:0016853">
    <property type="term" value="F:isomerase activity"/>
    <property type="evidence" value="ECO:0007669"/>
    <property type="project" value="UniProtKB-KW"/>
</dbReference>
<sequence>MPYVRIEVTREGVTLAQKQQLIAEATEMMVRVLNKDPAATFVVIDEIDTDNWGVAGRTVTELRREQAAQIKR</sequence>
<accession>A0ABU1YL36</accession>
<comment type="similarity">
    <text evidence="1 3">Belongs to the 4-oxalocrotonate tautomerase family.</text>
</comment>
<dbReference type="Pfam" id="PF01361">
    <property type="entry name" value="Tautomerase"/>
    <property type="match status" value="1"/>
</dbReference>
<dbReference type="PANTHER" id="PTHR35530:SF1">
    <property type="entry name" value="2-HYDROXYMUCONATE TAUTOMERASE"/>
    <property type="match status" value="1"/>
</dbReference>
<organism evidence="5 6">
    <name type="scientific">Roseateles saccharophilus</name>
    <name type="common">Pseudomonas saccharophila</name>
    <dbReference type="NCBI Taxonomy" id="304"/>
    <lineage>
        <taxon>Bacteria</taxon>
        <taxon>Pseudomonadati</taxon>
        <taxon>Pseudomonadota</taxon>
        <taxon>Betaproteobacteria</taxon>
        <taxon>Burkholderiales</taxon>
        <taxon>Sphaerotilaceae</taxon>
        <taxon>Roseateles</taxon>
    </lineage>
</organism>
<dbReference type="InterPro" id="IPR018191">
    <property type="entry name" value="4-OT"/>
</dbReference>
<dbReference type="SUPFAM" id="SSF55331">
    <property type="entry name" value="Tautomerase/MIF"/>
    <property type="match status" value="1"/>
</dbReference>
<dbReference type="NCBIfam" id="TIGR00013">
    <property type="entry name" value="taut"/>
    <property type="match status" value="1"/>
</dbReference>